<dbReference type="PANTHER" id="PTHR36838">
    <property type="entry name" value="AUXIN EFFLUX CARRIER FAMILY PROTEIN"/>
    <property type="match status" value="1"/>
</dbReference>
<reference evidence="9" key="1">
    <citation type="journal article" date="2014" name="Int. J. Syst. Evol. Microbiol.">
        <title>Complete genome sequence of Corynebacterium casei LMG S-19264T (=DSM 44701T), isolated from a smear-ripened cheese.</title>
        <authorList>
            <consortium name="US DOE Joint Genome Institute (JGI-PGF)"/>
            <person name="Walter F."/>
            <person name="Albersmeier A."/>
            <person name="Kalinowski J."/>
            <person name="Ruckert C."/>
        </authorList>
    </citation>
    <scope>NUCLEOTIDE SEQUENCE</scope>
    <source>
        <strain evidence="9">KCTC 12711</strain>
    </source>
</reference>
<dbReference type="AlphaFoldDB" id="A0A918RPL9"/>
<feature type="transmembrane region" description="Helical" evidence="8">
    <location>
        <begin position="208"/>
        <end position="230"/>
    </location>
</feature>
<evidence type="ECO:0000256" key="8">
    <source>
        <dbReference type="SAM" id="Phobius"/>
    </source>
</evidence>
<evidence type="ECO:0000256" key="5">
    <source>
        <dbReference type="ARBA" id="ARBA00022692"/>
    </source>
</evidence>
<dbReference type="Pfam" id="PF03547">
    <property type="entry name" value="Mem_trans"/>
    <property type="match status" value="2"/>
</dbReference>
<feature type="transmembrane region" description="Helical" evidence="8">
    <location>
        <begin position="236"/>
        <end position="256"/>
    </location>
</feature>
<dbReference type="Gene3D" id="1.20.1530.20">
    <property type="match status" value="1"/>
</dbReference>
<dbReference type="PANTHER" id="PTHR36838:SF1">
    <property type="entry name" value="SLR1864 PROTEIN"/>
    <property type="match status" value="1"/>
</dbReference>
<dbReference type="InterPro" id="IPR038770">
    <property type="entry name" value="Na+/solute_symporter_sf"/>
</dbReference>
<keyword evidence="3" id="KW-0813">Transport</keyword>
<sequence>MIQQVMTIVAPLFLLAAVGYFYGARMRPEMRITNQLVMDIFMPALIFHVMIQDDFVPAQYFALMLAGALLMLGSGVIAFLFSKVVGISWRAFVPPAMFSNWANLGLPLYVFALGEHALGAGVMLVVVGNIFCFTIGTYIYSGKLSSLEVLKTPMIVAVVVGGLINLLNVSVPAVLLVPINMLGQVAIPLMLFSLGVRLTRASWRDSHAGLVMAVFCPVVGVALAFLLIQIFPMSNLHQSILILFGALPPAVINFMLAEQYQTEPDTVASMVLIGNLFAIVSLPIVLYFVLTN</sequence>
<keyword evidence="6 8" id="KW-1133">Transmembrane helix</keyword>
<evidence type="ECO:0000256" key="1">
    <source>
        <dbReference type="ARBA" id="ARBA00004651"/>
    </source>
</evidence>
<comment type="caution">
    <text evidence="9">The sequence shown here is derived from an EMBL/GenBank/DDBJ whole genome shotgun (WGS) entry which is preliminary data.</text>
</comment>
<name>A0A918RPL9_9GAMM</name>
<gene>
    <name evidence="9" type="ORF">GCM10008090_16500</name>
</gene>
<dbReference type="GO" id="GO:0055085">
    <property type="term" value="P:transmembrane transport"/>
    <property type="evidence" value="ECO:0007669"/>
    <property type="project" value="InterPro"/>
</dbReference>
<evidence type="ECO:0000313" key="10">
    <source>
        <dbReference type="Proteomes" id="UP000614811"/>
    </source>
</evidence>
<keyword evidence="5 8" id="KW-0812">Transmembrane</keyword>
<evidence type="ECO:0000256" key="4">
    <source>
        <dbReference type="ARBA" id="ARBA00022475"/>
    </source>
</evidence>
<feature type="transmembrane region" description="Helical" evidence="8">
    <location>
        <begin position="118"/>
        <end position="140"/>
    </location>
</feature>
<feature type="transmembrane region" description="Helical" evidence="8">
    <location>
        <begin position="175"/>
        <end position="196"/>
    </location>
</feature>
<evidence type="ECO:0000256" key="2">
    <source>
        <dbReference type="ARBA" id="ARBA00010145"/>
    </source>
</evidence>
<dbReference type="Proteomes" id="UP000614811">
    <property type="component" value="Unassembled WGS sequence"/>
</dbReference>
<feature type="transmembrane region" description="Helical" evidence="8">
    <location>
        <begin position="36"/>
        <end position="52"/>
    </location>
</feature>
<dbReference type="EMBL" id="BMXA01000002">
    <property type="protein sequence ID" value="GHA07365.1"/>
    <property type="molecule type" value="Genomic_DNA"/>
</dbReference>
<dbReference type="InterPro" id="IPR004776">
    <property type="entry name" value="Mem_transp_PIN-like"/>
</dbReference>
<dbReference type="GO" id="GO:0005886">
    <property type="term" value="C:plasma membrane"/>
    <property type="evidence" value="ECO:0007669"/>
    <property type="project" value="UniProtKB-SubCell"/>
</dbReference>
<feature type="transmembrane region" description="Helical" evidence="8">
    <location>
        <begin position="268"/>
        <end position="290"/>
    </location>
</feature>
<dbReference type="RefSeq" id="WP_189399734.1">
    <property type="nucleotide sequence ID" value="NZ_BMXA01000002.1"/>
</dbReference>
<feature type="transmembrane region" description="Helical" evidence="8">
    <location>
        <begin position="58"/>
        <end position="80"/>
    </location>
</feature>
<keyword evidence="4" id="KW-1003">Cell membrane</keyword>
<feature type="transmembrane region" description="Helical" evidence="8">
    <location>
        <begin position="6"/>
        <end position="24"/>
    </location>
</feature>
<accession>A0A918RPL9</accession>
<organism evidence="9 10">
    <name type="scientific">Arenicella chitinivorans</name>
    <dbReference type="NCBI Taxonomy" id="1329800"/>
    <lineage>
        <taxon>Bacteria</taxon>
        <taxon>Pseudomonadati</taxon>
        <taxon>Pseudomonadota</taxon>
        <taxon>Gammaproteobacteria</taxon>
        <taxon>Arenicellales</taxon>
        <taxon>Arenicellaceae</taxon>
        <taxon>Arenicella</taxon>
    </lineage>
</organism>
<evidence type="ECO:0000313" key="9">
    <source>
        <dbReference type="EMBL" id="GHA07365.1"/>
    </source>
</evidence>
<keyword evidence="7 8" id="KW-0472">Membrane</keyword>
<comment type="similarity">
    <text evidence="2">Belongs to the auxin efflux carrier (TC 2.A.69) family.</text>
</comment>
<reference evidence="9" key="2">
    <citation type="submission" date="2020-09" db="EMBL/GenBank/DDBJ databases">
        <authorList>
            <person name="Sun Q."/>
            <person name="Kim S."/>
        </authorList>
    </citation>
    <scope>NUCLEOTIDE SEQUENCE</scope>
    <source>
        <strain evidence="9">KCTC 12711</strain>
    </source>
</reference>
<evidence type="ECO:0000256" key="6">
    <source>
        <dbReference type="ARBA" id="ARBA00022989"/>
    </source>
</evidence>
<feature type="transmembrane region" description="Helical" evidence="8">
    <location>
        <begin position="92"/>
        <end position="112"/>
    </location>
</feature>
<keyword evidence="10" id="KW-1185">Reference proteome</keyword>
<feature type="transmembrane region" description="Helical" evidence="8">
    <location>
        <begin position="152"/>
        <end position="169"/>
    </location>
</feature>
<evidence type="ECO:0000256" key="7">
    <source>
        <dbReference type="ARBA" id="ARBA00023136"/>
    </source>
</evidence>
<protein>
    <submittedName>
        <fullName evidence="9">Transporter</fullName>
    </submittedName>
</protein>
<comment type="subcellular location">
    <subcellularLocation>
        <location evidence="1">Cell membrane</location>
        <topology evidence="1">Multi-pass membrane protein</topology>
    </subcellularLocation>
</comment>
<evidence type="ECO:0000256" key="3">
    <source>
        <dbReference type="ARBA" id="ARBA00022448"/>
    </source>
</evidence>
<proteinExistence type="inferred from homology"/>